<dbReference type="EMBL" id="GDJX01022298">
    <property type="protein sequence ID" value="JAT45638.1"/>
    <property type="molecule type" value="Transcribed_RNA"/>
</dbReference>
<keyword evidence="3" id="KW-0677">Repeat</keyword>
<dbReference type="Pfam" id="PF18052">
    <property type="entry name" value="Rx_N"/>
    <property type="match status" value="1"/>
</dbReference>
<keyword evidence="4" id="KW-0547">Nucleotide-binding</keyword>
<evidence type="ECO:0000256" key="3">
    <source>
        <dbReference type="ARBA" id="ARBA00022737"/>
    </source>
</evidence>
<evidence type="ECO:0000256" key="5">
    <source>
        <dbReference type="ARBA" id="ARBA00022821"/>
    </source>
</evidence>
<feature type="non-terminal residue" evidence="8">
    <location>
        <position position="1"/>
    </location>
</feature>
<keyword evidence="2" id="KW-0433">Leucine-rich repeat</keyword>
<evidence type="ECO:0000313" key="7">
    <source>
        <dbReference type="EMBL" id="JAT45638.1"/>
    </source>
</evidence>
<sequence length="174" mass="19509">IRAVLDGEEDTWIGESRIRPWLIELRAVAHAAEDVLDEVEYELLRNRLACEEGEHAPTALCPPLHDPLFQKQIFAQIGTIDDLYVEMCKDGLALNLYDVDGQRRICSLLGLWNKVIDEQGDRGKKDEKCKVIDLLGPDADDMGGIGNTNLAQLVYNDNIDLLRITRARVLLSVG</sequence>
<organism evidence="8">
    <name type="scientific">Anthurium amnicola</name>
    <dbReference type="NCBI Taxonomy" id="1678845"/>
    <lineage>
        <taxon>Eukaryota</taxon>
        <taxon>Viridiplantae</taxon>
        <taxon>Streptophyta</taxon>
        <taxon>Embryophyta</taxon>
        <taxon>Tracheophyta</taxon>
        <taxon>Spermatophyta</taxon>
        <taxon>Magnoliopsida</taxon>
        <taxon>Liliopsida</taxon>
        <taxon>Araceae</taxon>
        <taxon>Pothoideae</taxon>
        <taxon>Potheae</taxon>
        <taxon>Anthurium</taxon>
    </lineage>
</organism>
<evidence type="ECO:0000259" key="6">
    <source>
        <dbReference type="Pfam" id="PF18052"/>
    </source>
</evidence>
<proteinExistence type="inferred from homology"/>
<evidence type="ECO:0000256" key="2">
    <source>
        <dbReference type="ARBA" id="ARBA00022614"/>
    </source>
</evidence>
<gene>
    <name evidence="8" type="primary">RPPL1_20</name>
    <name evidence="7" type="synonym">RPPL1_3</name>
    <name evidence="7" type="ORF">g.114577</name>
    <name evidence="8" type="ORF">g.114579</name>
</gene>
<accession>A0A1D1YLP8</accession>
<name>A0A1D1YLP8_9ARAE</name>
<evidence type="ECO:0000256" key="1">
    <source>
        <dbReference type="ARBA" id="ARBA00008894"/>
    </source>
</evidence>
<reference evidence="8" key="1">
    <citation type="submission" date="2015-07" db="EMBL/GenBank/DDBJ databases">
        <title>Transcriptome Assembly of Anthurium amnicola.</title>
        <authorList>
            <person name="Suzuki J."/>
        </authorList>
    </citation>
    <scope>NUCLEOTIDE SEQUENCE</scope>
</reference>
<keyword evidence="5" id="KW-0611">Plant defense</keyword>
<dbReference type="GO" id="GO:0006952">
    <property type="term" value="P:defense response"/>
    <property type="evidence" value="ECO:0007669"/>
    <property type="project" value="UniProtKB-KW"/>
</dbReference>
<evidence type="ECO:0000313" key="8">
    <source>
        <dbReference type="EMBL" id="JAT55551.1"/>
    </source>
</evidence>
<comment type="similarity">
    <text evidence="1">Belongs to the disease resistance NB-LRR family.</text>
</comment>
<protein>
    <submittedName>
        <fullName evidence="8">Putative disease resistance RPP13-like protein 1</fullName>
    </submittedName>
</protein>
<dbReference type="GO" id="GO:0000166">
    <property type="term" value="F:nucleotide binding"/>
    <property type="evidence" value="ECO:0007669"/>
    <property type="project" value="UniProtKB-KW"/>
</dbReference>
<evidence type="ECO:0000256" key="4">
    <source>
        <dbReference type="ARBA" id="ARBA00022741"/>
    </source>
</evidence>
<feature type="domain" description="Disease resistance N-terminal" evidence="6">
    <location>
        <begin position="1"/>
        <end position="47"/>
    </location>
</feature>
<dbReference type="InterPro" id="IPR041118">
    <property type="entry name" value="Rx_N"/>
</dbReference>
<dbReference type="AlphaFoldDB" id="A0A1D1YLP8"/>
<dbReference type="EMBL" id="GDJX01012385">
    <property type="protein sequence ID" value="JAT55551.1"/>
    <property type="molecule type" value="Transcribed_RNA"/>
</dbReference>